<dbReference type="Proteomes" id="UP000678228">
    <property type="component" value="Unassembled WGS sequence"/>
</dbReference>
<dbReference type="RefSeq" id="WP_210598696.1">
    <property type="nucleotide sequence ID" value="NZ_JAGKSQ010000008.1"/>
</dbReference>
<accession>A0A941AQI6</accession>
<dbReference type="Gene3D" id="1.20.1260.10">
    <property type="match status" value="1"/>
</dbReference>
<dbReference type="InterPro" id="IPR021617">
    <property type="entry name" value="DUF3231"/>
</dbReference>
<comment type="caution">
    <text evidence="1">The sequence shown here is derived from an EMBL/GenBank/DDBJ whole genome shotgun (WGS) entry which is preliminary data.</text>
</comment>
<keyword evidence="2" id="KW-1185">Reference proteome</keyword>
<dbReference type="AlphaFoldDB" id="A0A941AQI6"/>
<organism evidence="1 2">
    <name type="scientific">Halalkalibacter suaedae</name>
    <dbReference type="NCBI Taxonomy" id="2822140"/>
    <lineage>
        <taxon>Bacteria</taxon>
        <taxon>Bacillati</taxon>
        <taxon>Bacillota</taxon>
        <taxon>Bacilli</taxon>
        <taxon>Bacillales</taxon>
        <taxon>Bacillaceae</taxon>
        <taxon>Halalkalibacter</taxon>
    </lineage>
</organism>
<reference evidence="1" key="1">
    <citation type="submission" date="2021-03" db="EMBL/GenBank/DDBJ databases">
        <title>Bacillus suaedae sp. nov., isolated from Suaeda aralocaspica.</title>
        <authorList>
            <person name="Lei R.F.R."/>
        </authorList>
    </citation>
    <scope>NUCLEOTIDE SEQUENCE</scope>
    <source>
        <strain evidence="1">YZJH907-2</strain>
    </source>
</reference>
<name>A0A941AQI6_9BACI</name>
<protein>
    <submittedName>
        <fullName evidence="1">DUF3231 family protein</fullName>
    </submittedName>
</protein>
<evidence type="ECO:0000313" key="1">
    <source>
        <dbReference type="EMBL" id="MBP3952841.1"/>
    </source>
</evidence>
<dbReference type="EMBL" id="JAGKSQ010000008">
    <property type="protein sequence ID" value="MBP3952841.1"/>
    <property type="molecule type" value="Genomic_DNA"/>
</dbReference>
<dbReference type="Pfam" id="PF11553">
    <property type="entry name" value="DUF3231"/>
    <property type="match status" value="1"/>
</dbReference>
<proteinExistence type="predicted"/>
<sequence length="181" mass="20282">MPNVFESLFHSFKTTVDNEPKPPLHTGEVSTLWVYYTAINEFIRYEEIGLNTSEDQDLKEMLTDALKMCESQAKRLEAFLIKEGVPLPSLPAQKPKTEINAIPLGVKLNDDELANGVSMKLVIALTNSAAGQAQAVRTDVGALWLEFYLEMVSFGSTLKVLMRKRGWIRIPPYFIPPGIPK</sequence>
<gene>
    <name evidence="1" type="ORF">J7W16_17095</name>
</gene>
<dbReference type="InterPro" id="IPR012347">
    <property type="entry name" value="Ferritin-like"/>
</dbReference>
<evidence type="ECO:0000313" key="2">
    <source>
        <dbReference type="Proteomes" id="UP000678228"/>
    </source>
</evidence>